<protein>
    <submittedName>
        <fullName evidence="2">Uncharacterized protein</fullName>
    </submittedName>
</protein>
<dbReference type="EMBL" id="CADCVC010000028">
    <property type="protein sequence ID" value="CAA9426587.1"/>
    <property type="molecule type" value="Genomic_DNA"/>
</dbReference>
<proteinExistence type="predicted"/>
<gene>
    <name evidence="2" type="ORF">AVDCRST_MAG80-270</name>
</gene>
<feature type="compositionally biased region" description="Basic residues" evidence="1">
    <location>
        <begin position="1"/>
        <end position="19"/>
    </location>
</feature>
<reference evidence="2" key="1">
    <citation type="submission" date="2020-02" db="EMBL/GenBank/DDBJ databases">
        <authorList>
            <person name="Meier V. D."/>
        </authorList>
    </citation>
    <scope>NUCLEOTIDE SEQUENCE</scope>
    <source>
        <strain evidence="2">AVDCRST_MAG80</strain>
    </source>
</reference>
<dbReference type="AlphaFoldDB" id="A0A6J4PWQ2"/>
<evidence type="ECO:0000313" key="2">
    <source>
        <dbReference type="EMBL" id="CAA9426587.1"/>
    </source>
</evidence>
<organism evidence="2">
    <name type="scientific">uncultured Rubrobacteraceae bacterium</name>
    <dbReference type="NCBI Taxonomy" id="349277"/>
    <lineage>
        <taxon>Bacteria</taxon>
        <taxon>Bacillati</taxon>
        <taxon>Actinomycetota</taxon>
        <taxon>Rubrobacteria</taxon>
        <taxon>Rubrobacterales</taxon>
        <taxon>Rubrobacteraceae</taxon>
        <taxon>environmental samples</taxon>
    </lineage>
</organism>
<evidence type="ECO:0000256" key="1">
    <source>
        <dbReference type="SAM" id="MobiDB-lite"/>
    </source>
</evidence>
<accession>A0A6J4PWQ2</accession>
<feature type="non-terminal residue" evidence="2">
    <location>
        <position position="1"/>
    </location>
</feature>
<sequence>VGARHPRRRKRRFRGRSIRPYRAGALREGHRSAPEVQGRRPTL</sequence>
<name>A0A6J4PWQ2_9ACTN</name>
<feature type="region of interest" description="Disordered" evidence="1">
    <location>
        <begin position="1"/>
        <end position="43"/>
    </location>
</feature>
<feature type="non-terminal residue" evidence="2">
    <location>
        <position position="43"/>
    </location>
</feature>